<accession>A0A1L7JML3</accession>
<protein>
    <submittedName>
        <fullName evidence="1">Putative iS transposase</fullName>
    </submittedName>
</protein>
<proteinExistence type="predicted"/>
<evidence type="ECO:0000313" key="1">
    <source>
        <dbReference type="EMBL" id="APU87008.1"/>
    </source>
</evidence>
<organism evidence="1">
    <name type="scientific">Clostridium botulinum</name>
    <dbReference type="NCBI Taxonomy" id="1491"/>
    <lineage>
        <taxon>Bacteria</taxon>
        <taxon>Bacillati</taxon>
        <taxon>Bacillota</taxon>
        <taxon>Clostridia</taxon>
        <taxon>Eubacteriales</taxon>
        <taxon>Clostridiaceae</taxon>
        <taxon>Clostridium</taxon>
    </lineage>
</organism>
<dbReference type="AlphaFoldDB" id="A0A1L7JML3"/>
<geneLocation type="plasmid" evidence="1">
    <name>pNPD8_2</name>
</geneLocation>
<dbReference type="RefSeq" id="WP_236893418.1">
    <property type="nucleotide sequence ID" value="NZ_CP015705.1"/>
</dbReference>
<reference evidence="1" key="1">
    <citation type="submission" date="2016-05" db="EMBL/GenBank/DDBJ databases">
        <authorList>
            <person name="Lavstsen T."/>
            <person name="Jespersen J.S."/>
        </authorList>
    </citation>
    <scope>NUCLEOTIDE SEQUENCE</scope>
    <source>
        <strain evidence="1">CDC69096</strain>
        <plasmid evidence="1">pNPD8_2</plasmid>
    </source>
</reference>
<gene>
    <name evidence="1" type="ORF">NPD8_4255</name>
</gene>
<sequence length="205" mass="23953">MNSLEGKSNGTGIRYNIETNIFSWNGLEIPVKLDINNKYETDALRDKICFCRIKRKFVRGKYKYILQLVLEGIPPIKINKQGEVKNDIGLGVCGIDIGTKTVAYTSDYDCKLLELAPRVQNIENEKRKILRYMDRSKRATNSNNFNEDGTVKRGIKLEWNYSNKYIKAKNKLKDLYRKQADIREQDHNIMINKILKIVIRFMLKI</sequence>
<name>A0A1L7JML3_CLOBO</name>
<keyword evidence="1" id="KW-0614">Plasmid</keyword>
<dbReference type="EMBL" id="CP015705">
    <property type="protein sequence ID" value="APU87008.1"/>
    <property type="molecule type" value="Genomic_DNA"/>
</dbReference>